<organism evidence="6 7">
    <name type="scientific">Panicum virgatum</name>
    <name type="common">Blackwell switchgrass</name>
    <dbReference type="NCBI Taxonomy" id="38727"/>
    <lineage>
        <taxon>Eukaryota</taxon>
        <taxon>Viridiplantae</taxon>
        <taxon>Streptophyta</taxon>
        <taxon>Embryophyta</taxon>
        <taxon>Tracheophyta</taxon>
        <taxon>Spermatophyta</taxon>
        <taxon>Magnoliopsida</taxon>
        <taxon>Liliopsida</taxon>
        <taxon>Poales</taxon>
        <taxon>Poaceae</taxon>
        <taxon>PACMAD clade</taxon>
        <taxon>Panicoideae</taxon>
        <taxon>Panicodae</taxon>
        <taxon>Paniceae</taxon>
        <taxon>Panicinae</taxon>
        <taxon>Panicum</taxon>
        <taxon>Panicum sect. Hiantes</taxon>
    </lineage>
</organism>
<comment type="caution">
    <text evidence="6">The sequence shown here is derived from an EMBL/GenBank/DDBJ whole genome shotgun (WGS) entry which is preliminary data.</text>
</comment>
<evidence type="ECO:0000313" key="6">
    <source>
        <dbReference type="EMBL" id="KAG2643385.1"/>
    </source>
</evidence>
<evidence type="ECO:0000313" key="7">
    <source>
        <dbReference type="Proteomes" id="UP000823388"/>
    </source>
</evidence>
<dbReference type="EMBL" id="CM029039">
    <property type="protein sequence ID" value="KAG2643385.1"/>
    <property type="molecule type" value="Genomic_DNA"/>
</dbReference>
<feature type="domain" description="EF-hand" evidence="5">
    <location>
        <begin position="117"/>
        <end position="152"/>
    </location>
</feature>
<accession>A0A8T0W7I6</accession>
<evidence type="ECO:0000256" key="2">
    <source>
        <dbReference type="ARBA" id="ARBA00022737"/>
    </source>
</evidence>
<dbReference type="SMART" id="SM00054">
    <property type="entry name" value="EFh"/>
    <property type="match status" value="2"/>
</dbReference>
<keyword evidence="3" id="KW-0106">Calcium</keyword>
<dbReference type="GO" id="GO:0005509">
    <property type="term" value="F:calcium ion binding"/>
    <property type="evidence" value="ECO:0007669"/>
    <property type="project" value="InterPro"/>
</dbReference>
<dbReference type="FunFam" id="1.10.238.10:FF:000003">
    <property type="entry name" value="Calmodulin A"/>
    <property type="match status" value="1"/>
</dbReference>
<dbReference type="PANTHER" id="PTHR10891">
    <property type="entry name" value="EF-HAND CALCIUM-BINDING DOMAIN CONTAINING PROTEIN"/>
    <property type="match status" value="1"/>
</dbReference>
<dbReference type="InterPro" id="IPR011992">
    <property type="entry name" value="EF-hand-dom_pair"/>
</dbReference>
<gene>
    <name evidence="6" type="ORF">PVAP13_2KG295300</name>
</gene>
<dbReference type="CDD" id="cd00051">
    <property type="entry name" value="EFh"/>
    <property type="match status" value="1"/>
</dbReference>
<feature type="region of interest" description="Disordered" evidence="4">
    <location>
        <begin position="45"/>
        <end position="72"/>
    </location>
</feature>
<evidence type="ECO:0000256" key="3">
    <source>
        <dbReference type="ARBA" id="ARBA00022837"/>
    </source>
</evidence>
<feature type="compositionally biased region" description="Pro residues" evidence="4">
    <location>
        <begin position="61"/>
        <end position="72"/>
    </location>
</feature>
<dbReference type="PROSITE" id="PS50222">
    <property type="entry name" value="EF_HAND_2"/>
    <property type="match status" value="2"/>
</dbReference>
<dbReference type="PROSITE" id="PS00018">
    <property type="entry name" value="EF_HAND_1"/>
    <property type="match status" value="2"/>
</dbReference>
<dbReference type="Proteomes" id="UP000823388">
    <property type="component" value="Chromosome 2K"/>
</dbReference>
<feature type="domain" description="EF-hand" evidence="5">
    <location>
        <begin position="155"/>
        <end position="188"/>
    </location>
</feature>
<reference evidence="6" key="1">
    <citation type="submission" date="2020-05" db="EMBL/GenBank/DDBJ databases">
        <title>WGS assembly of Panicum virgatum.</title>
        <authorList>
            <person name="Lovell J.T."/>
            <person name="Jenkins J."/>
            <person name="Shu S."/>
            <person name="Juenger T.E."/>
            <person name="Schmutz J."/>
        </authorList>
    </citation>
    <scope>NUCLEOTIDE SEQUENCE</scope>
    <source>
        <strain evidence="6">AP13</strain>
    </source>
</reference>
<dbReference type="InterPro" id="IPR002048">
    <property type="entry name" value="EF_hand_dom"/>
</dbReference>
<evidence type="ECO:0000256" key="4">
    <source>
        <dbReference type="SAM" id="MobiDB-lite"/>
    </source>
</evidence>
<name>A0A8T0W7I6_PANVG</name>
<evidence type="ECO:0000256" key="1">
    <source>
        <dbReference type="ARBA" id="ARBA00022723"/>
    </source>
</evidence>
<dbReference type="SUPFAM" id="SSF47473">
    <property type="entry name" value="EF-hand"/>
    <property type="match status" value="1"/>
</dbReference>
<sequence>MDMASASAPSTSSHNISLAQAVLTLSVNAVLFFLTAVIKSAAATTTTSSSSSSSRRDAAPAPAPAAAPASPAPAKPAVAAAAGAIDMDVVLGVMGAGGAAASVGFEEAAALFDEEEATVEEARAAFAVFDRDGDGFIDAAELRSVLGSLGFGAGAGAVECQRMIDAYDEDRDGRIDFGEFVKLMETSS</sequence>
<dbReference type="InterPro" id="IPR018247">
    <property type="entry name" value="EF_Hand_1_Ca_BS"/>
</dbReference>
<dbReference type="AlphaFoldDB" id="A0A8T0W7I6"/>
<dbReference type="InterPro" id="IPR039647">
    <property type="entry name" value="EF_hand_pair_protein_CML-like"/>
</dbReference>
<evidence type="ECO:0000259" key="5">
    <source>
        <dbReference type="PROSITE" id="PS50222"/>
    </source>
</evidence>
<proteinExistence type="predicted"/>
<keyword evidence="1" id="KW-0479">Metal-binding</keyword>
<keyword evidence="2" id="KW-0677">Repeat</keyword>
<dbReference type="Pfam" id="PF13499">
    <property type="entry name" value="EF-hand_7"/>
    <property type="match status" value="1"/>
</dbReference>
<dbReference type="Gene3D" id="1.10.238.10">
    <property type="entry name" value="EF-hand"/>
    <property type="match status" value="1"/>
</dbReference>
<protein>
    <recommendedName>
        <fullName evidence="5">EF-hand domain-containing protein</fullName>
    </recommendedName>
</protein>
<keyword evidence="7" id="KW-1185">Reference proteome</keyword>
<dbReference type="OrthoDB" id="26525at2759"/>